<evidence type="ECO:0000256" key="3">
    <source>
        <dbReference type="ARBA" id="ARBA00022679"/>
    </source>
</evidence>
<dbReference type="Proteomes" id="UP000228896">
    <property type="component" value="Unassembled WGS sequence"/>
</dbReference>
<dbReference type="PANTHER" id="PTHR22926:SF3">
    <property type="entry name" value="UNDECAPRENYL-PHOSPHATE ALPHA-N-ACETYLGLUCOSAMINYL 1-PHOSPHATE TRANSFERASE"/>
    <property type="match status" value="1"/>
</dbReference>
<feature type="transmembrane region" description="Helical" evidence="7">
    <location>
        <begin position="132"/>
        <end position="151"/>
    </location>
</feature>
<keyword evidence="4 7" id="KW-0812">Transmembrane</keyword>
<feature type="transmembrane region" description="Helical" evidence="7">
    <location>
        <begin position="316"/>
        <end position="333"/>
    </location>
</feature>
<dbReference type="GO" id="GO:0005886">
    <property type="term" value="C:plasma membrane"/>
    <property type="evidence" value="ECO:0007669"/>
    <property type="project" value="UniProtKB-SubCell"/>
</dbReference>
<feature type="transmembrane region" description="Helical" evidence="7">
    <location>
        <begin position="281"/>
        <end position="310"/>
    </location>
</feature>
<sequence>MLQYYFLIFFLSLFISLLFTLIMIKTASWLNIVDIPDKKRKIHKANTPLLGGVAIFAAFFILMYLFRFRILAGNLEASHWQGVFIGACFLVIGGWLDDKYDLKPKHQVIFPVLAVVAVIAGGVSIAKISNPFGGFIYLQSLSAILIFFWLMGMMYTTKLLDGLDGLVAGITAIGGAIIFLFTMTTKYYQPDIGLAALVLSGVCLGFLIFNWHPARIFLGEGGSMFLGYILGVLAIISGGKIAIALLVMGIPIMDVAWTIIRRLREGNNPFKFADRKHLHFRLLDLGLSVRQAVIIFYLLAIIFGLSALFLQTKGKIFALIILLIIMLAIIIKINNMNNKEKNIINNT</sequence>
<reference evidence="9" key="1">
    <citation type="submission" date="2017-09" db="EMBL/GenBank/DDBJ databases">
        <title>Depth-based differentiation of microbial function through sediment-hosted aquifers and enrichment of novel symbionts in the deep terrestrial subsurface.</title>
        <authorList>
            <person name="Probst A.J."/>
            <person name="Ladd B."/>
            <person name="Jarett J.K."/>
            <person name="Geller-Mcgrath D.E."/>
            <person name="Sieber C.M.K."/>
            <person name="Emerson J.B."/>
            <person name="Anantharaman K."/>
            <person name="Thomas B.C."/>
            <person name="Malmstrom R."/>
            <person name="Stieglmeier M."/>
            <person name="Klingl A."/>
            <person name="Woyke T."/>
            <person name="Ryan C.M."/>
            <person name="Banfield J.F."/>
        </authorList>
    </citation>
    <scope>NUCLEOTIDE SEQUENCE [LARGE SCALE GENOMIC DNA]</scope>
</reference>
<comment type="subcellular location">
    <subcellularLocation>
        <location evidence="1">Cell membrane</location>
        <topology evidence="1">Multi-pass membrane protein</topology>
    </subcellularLocation>
</comment>
<feature type="transmembrane region" description="Helical" evidence="7">
    <location>
        <begin position="187"/>
        <end position="209"/>
    </location>
</feature>
<evidence type="ECO:0000256" key="5">
    <source>
        <dbReference type="ARBA" id="ARBA00022989"/>
    </source>
</evidence>
<protein>
    <recommendedName>
        <fullName evidence="10">Undecaprenyl-phosphate alpha-N-acetylglucosaminyl 1-phosphate transferase</fullName>
    </recommendedName>
</protein>
<evidence type="ECO:0000313" key="9">
    <source>
        <dbReference type="Proteomes" id="UP000228896"/>
    </source>
</evidence>
<evidence type="ECO:0000256" key="6">
    <source>
        <dbReference type="ARBA" id="ARBA00023136"/>
    </source>
</evidence>
<proteinExistence type="predicted"/>
<keyword evidence="6 7" id="KW-0472">Membrane</keyword>
<dbReference type="GO" id="GO:0009103">
    <property type="term" value="P:lipopolysaccharide biosynthetic process"/>
    <property type="evidence" value="ECO:0007669"/>
    <property type="project" value="TreeGrafter"/>
</dbReference>
<feature type="transmembrane region" description="Helical" evidence="7">
    <location>
        <begin position="6"/>
        <end position="24"/>
    </location>
</feature>
<feature type="transmembrane region" description="Helical" evidence="7">
    <location>
        <begin position="163"/>
        <end position="181"/>
    </location>
</feature>
<comment type="caution">
    <text evidence="8">The sequence shown here is derived from an EMBL/GenBank/DDBJ whole genome shotgun (WGS) entry which is preliminary data.</text>
</comment>
<accession>A0A2M7DN20</accession>
<dbReference type="Pfam" id="PF00953">
    <property type="entry name" value="Glycos_transf_4"/>
    <property type="match status" value="1"/>
</dbReference>
<feature type="transmembrane region" description="Helical" evidence="7">
    <location>
        <begin position="108"/>
        <end position="126"/>
    </location>
</feature>
<feature type="transmembrane region" description="Helical" evidence="7">
    <location>
        <begin position="45"/>
        <end position="66"/>
    </location>
</feature>
<keyword evidence="5 7" id="KW-1133">Transmembrane helix</keyword>
<evidence type="ECO:0000256" key="2">
    <source>
        <dbReference type="ARBA" id="ARBA00022475"/>
    </source>
</evidence>
<dbReference type="GO" id="GO:0044038">
    <property type="term" value="P:cell wall macromolecule biosynthetic process"/>
    <property type="evidence" value="ECO:0007669"/>
    <property type="project" value="TreeGrafter"/>
</dbReference>
<keyword evidence="2" id="KW-1003">Cell membrane</keyword>
<gene>
    <name evidence="8" type="ORF">COS18_03225</name>
</gene>
<dbReference type="AlphaFoldDB" id="A0A2M7DN20"/>
<keyword evidence="3" id="KW-0808">Transferase</keyword>
<evidence type="ECO:0000313" key="8">
    <source>
        <dbReference type="EMBL" id="PIV51152.1"/>
    </source>
</evidence>
<evidence type="ECO:0000256" key="7">
    <source>
        <dbReference type="SAM" id="Phobius"/>
    </source>
</evidence>
<feature type="transmembrane region" description="Helical" evidence="7">
    <location>
        <begin position="78"/>
        <end position="96"/>
    </location>
</feature>
<dbReference type="CDD" id="cd06853">
    <property type="entry name" value="GT_WecA_like"/>
    <property type="match status" value="1"/>
</dbReference>
<dbReference type="GO" id="GO:0016780">
    <property type="term" value="F:phosphotransferase activity, for other substituted phosphate groups"/>
    <property type="evidence" value="ECO:0007669"/>
    <property type="project" value="InterPro"/>
</dbReference>
<name>A0A2M7DN20_9BACT</name>
<dbReference type="PANTHER" id="PTHR22926">
    <property type="entry name" value="PHOSPHO-N-ACETYLMURAMOYL-PENTAPEPTIDE-TRANSFERASE"/>
    <property type="match status" value="1"/>
</dbReference>
<dbReference type="GO" id="GO:0071555">
    <property type="term" value="P:cell wall organization"/>
    <property type="evidence" value="ECO:0007669"/>
    <property type="project" value="TreeGrafter"/>
</dbReference>
<organism evidence="8 9">
    <name type="scientific">Candidatus Falkowbacteria bacterium CG02_land_8_20_14_3_00_36_14</name>
    <dbReference type="NCBI Taxonomy" id="1974560"/>
    <lineage>
        <taxon>Bacteria</taxon>
        <taxon>Candidatus Falkowiibacteriota</taxon>
    </lineage>
</organism>
<evidence type="ECO:0000256" key="4">
    <source>
        <dbReference type="ARBA" id="ARBA00022692"/>
    </source>
</evidence>
<dbReference type="InterPro" id="IPR000715">
    <property type="entry name" value="Glycosyl_transferase_4"/>
</dbReference>
<dbReference type="EMBL" id="PETS01000078">
    <property type="protein sequence ID" value="PIV51152.1"/>
    <property type="molecule type" value="Genomic_DNA"/>
</dbReference>
<evidence type="ECO:0000256" key="1">
    <source>
        <dbReference type="ARBA" id="ARBA00004651"/>
    </source>
</evidence>
<evidence type="ECO:0008006" key="10">
    <source>
        <dbReference type="Google" id="ProtNLM"/>
    </source>
</evidence>